<dbReference type="Proteomes" id="UP000183508">
    <property type="component" value="Unassembled WGS sequence"/>
</dbReference>
<evidence type="ECO:0000313" key="2">
    <source>
        <dbReference type="EMBL" id="SFV04946.1"/>
    </source>
</evidence>
<dbReference type="STRING" id="392015.SAMN05421543_12538"/>
<dbReference type="InterPro" id="IPR013321">
    <property type="entry name" value="Arc_rbn_hlx_hlx"/>
</dbReference>
<dbReference type="Gene3D" id="1.10.1220.10">
    <property type="entry name" value="Met repressor-like"/>
    <property type="match status" value="1"/>
</dbReference>
<evidence type="ECO:0000256" key="1">
    <source>
        <dbReference type="SAM" id="MobiDB-lite"/>
    </source>
</evidence>
<name>A0A1I7L5Y5_9BACL</name>
<sequence>MPKKQYPLRLDPELYAILERWAADELRSVNAHIEYLLRDAARRAGRLGKAGDRTPPREVREEPPHDGRTESPPSPRDS</sequence>
<reference evidence="3" key="1">
    <citation type="submission" date="2016-10" db="EMBL/GenBank/DDBJ databases">
        <authorList>
            <person name="Varghese N."/>
        </authorList>
    </citation>
    <scope>NUCLEOTIDE SEQUENCE [LARGE SCALE GENOMIC DNA]</scope>
    <source>
        <strain evidence="3">DSM 17980</strain>
    </source>
</reference>
<dbReference type="InterPro" id="IPR010985">
    <property type="entry name" value="Ribbon_hlx_hlx"/>
</dbReference>
<accession>A0A1I7L5Y5</accession>
<protein>
    <recommendedName>
        <fullName evidence="4">Arc-like DNA binding domain-containing protein</fullName>
    </recommendedName>
</protein>
<feature type="compositionally biased region" description="Basic and acidic residues" evidence="1">
    <location>
        <begin position="49"/>
        <end position="69"/>
    </location>
</feature>
<organism evidence="2 3">
    <name type="scientific">Alicyclobacillus macrosporangiidus</name>
    <dbReference type="NCBI Taxonomy" id="392015"/>
    <lineage>
        <taxon>Bacteria</taxon>
        <taxon>Bacillati</taxon>
        <taxon>Bacillota</taxon>
        <taxon>Bacilli</taxon>
        <taxon>Bacillales</taxon>
        <taxon>Alicyclobacillaceae</taxon>
        <taxon>Alicyclobacillus</taxon>
    </lineage>
</organism>
<evidence type="ECO:0000313" key="3">
    <source>
        <dbReference type="Proteomes" id="UP000183508"/>
    </source>
</evidence>
<dbReference type="EMBL" id="FPBV01000025">
    <property type="protein sequence ID" value="SFV04946.1"/>
    <property type="molecule type" value="Genomic_DNA"/>
</dbReference>
<dbReference type="OrthoDB" id="9812601at2"/>
<proteinExistence type="predicted"/>
<evidence type="ECO:0008006" key="4">
    <source>
        <dbReference type="Google" id="ProtNLM"/>
    </source>
</evidence>
<keyword evidence="3" id="KW-1185">Reference proteome</keyword>
<gene>
    <name evidence="2" type="ORF">SAMN05421543_12538</name>
</gene>
<dbReference type="GO" id="GO:0006355">
    <property type="term" value="P:regulation of DNA-templated transcription"/>
    <property type="evidence" value="ECO:0007669"/>
    <property type="project" value="InterPro"/>
</dbReference>
<dbReference type="SUPFAM" id="SSF47598">
    <property type="entry name" value="Ribbon-helix-helix"/>
    <property type="match status" value="1"/>
</dbReference>
<feature type="region of interest" description="Disordered" evidence="1">
    <location>
        <begin position="46"/>
        <end position="78"/>
    </location>
</feature>
<dbReference type="RefSeq" id="WP_074955851.1">
    <property type="nucleotide sequence ID" value="NZ_FPBV01000025.1"/>
</dbReference>
<dbReference type="AlphaFoldDB" id="A0A1I7L5Y5"/>